<feature type="repeat" description="ANK" evidence="13">
    <location>
        <begin position="200"/>
        <end position="232"/>
    </location>
</feature>
<dbReference type="Pfam" id="PF00520">
    <property type="entry name" value="Ion_trans"/>
    <property type="match status" value="1"/>
</dbReference>
<keyword evidence="2" id="KW-0813">Transport</keyword>
<dbReference type="SUPFAM" id="SSF48403">
    <property type="entry name" value="Ankyrin repeat"/>
    <property type="match status" value="1"/>
</dbReference>
<keyword evidence="4" id="KW-0109">Calcium transport</keyword>
<dbReference type="EMBL" id="CP111024">
    <property type="protein sequence ID" value="WAR22915.1"/>
    <property type="molecule type" value="Genomic_DNA"/>
</dbReference>
<evidence type="ECO:0000256" key="14">
    <source>
        <dbReference type="SAM" id="MobiDB-lite"/>
    </source>
</evidence>
<proteinExistence type="predicted"/>
<sequence length="941" mass="108119">MDRKEGKKKGKRSKIGVINDNFEMEEASTTIQNKVSPFLNNIRDAQAKNNNTKSKALENLVHAKKSVSRWREYVNKKRKKKKSSVTGQDSQKNDEKGALGLDDIHEDFVSGKDKLFGNKKTMSSASNRALMQYFAKLGRSESDEFIDLEFVESLLQNGADINCTDKHGQTLLHEVASKWHIDVAKFLIENGADANKPDAFGRTPLHVAAADNYPDMVNLLIDSGAEKEAKTYGENQTAVHYAARNDAIDSLKTLIKRRCEYKMVMDYKGRTPLHVAAQLDNKGQAIMTWMITKMPPVALEALGQLHVRDRPNRKQYFHLNALMNDKAKDPGMVVQIPLQVAVRYKQFDILMNQVFLTLMNMMWIKFARWRAYGGLFFNFSYILLWTVYGVVIEYDKRHDYVLPEQWWRIILIIAAVGITMWQIVDEIREYRRSSYLHSNYQDWREKEIEEDLKFCHPRWPEERLFLENELENVRSSHTNYLSDMNWFDWICYTLLLAVIGTHIADIISHTDQLARHHIRLTAVVIIFLWLRLMKNIRAFALLGPFVVMLGTMAQDLLKFAFLYFEFYIPYLCAFWMIFGGTKFPMNDNGTVRAENVTVPGFEKFNDAMFTMWRMTLVDEYAYEDMVSIDNVMAPLLVATWLFLSAVLCLNLLIALFSDTFQRVYDNAKANAVMQKCIMILSFWEGMSNEARFKFMDFISNECSPFKDDYDDDMTDTDGQDLQKVTIQIKEELDEMKRRWHDQFGDEDDKTALEELVEEEEERKSKNNKMVTTAKFENELDGLRDALCQGLTLLQQQQDQMMNQFKREMKMVKSLLLDLHGGVGGPGSQGGDGGPGYGMPYTARGGYAAPMGQMVPQQPQMMPMAGERMLSARRRRKKSKTTLDTGNYLDAQLPGEINRGIFAPSPLMGQPAVEVATQDPEDPYQVDISSSARLAHDPDSIA</sequence>
<evidence type="ECO:0000256" key="7">
    <source>
        <dbReference type="ARBA" id="ARBA00022737"/>
    </source>
</evidence>
<evidence type="ECO:0000256" key="5">
    <source>
        <dbReference type="ARBA" id="ARBA00022673"/>
    </source>
</evidence>
<evidence type="ECO:0000313" key="18">
    <source>
        <dbReference type="Proteomes" id="UP001164746"/>
    </source>
</evidence>
<feature type="transmembrane region" description="Helical" evidence="15">
    <location>
        <begin position="371"/>
        <end position="394"/>
    </location>
</feature>
<dbReference type="Proteomes" id="UP001164746">
    <property type="component" value="Chromosome 13"/>
</dbReference>
<keyword evidence="13" id="KW-0040">ANK repeat</keyword>
<evidence type="ECO:0000256" key="2">
    <source>
        <dbReference type="ARBA" id="ARBA00022448"/>
    </source>
</evidence>
<dbReference type="SMART" id="SM00248">
    <property type="entry name" value="ANK"/>
    <property type="match status" value="5"/>
</dbReference>
<dbReference type="PANTHER" id="PTHR10582">
    <property type="entry name" value="TRANSIENT RECEPTOR POTENTIAL ION CHANNEL PROTEIN"/>
    <property type="match status" value="1"/>
</dbReference>
<keyword evidence="6 15" id="KW-0812">Transmembrane</keyword>
<evidence type="ECO:0000256" key="11">
    <source>
        <dbReference type="ARBA" id="ARBA00023136"/>
    </source>
</evidence>
<keyword evidence="3" id="KW-1003">Cell membrane</keyword>
<evidence type="ECO:0000256" key="3">
    <source>
        <dbReference type="ARBA" id="ARBA00022475"/>
    </source>
</evidence>
<keyword evidence="18" id="KW-1185">Reference proteome</keyword>
<reference evidence="17" key="1">
    <citation type="submission" date="2022-11" db="EMBL/GenBank/DDBJ databases">
        <title>Centuries of genome instability and evolution in soft-shell clam transmissible cancer (bioRxiv).</title>
        <authorList>
            <person name="Hart S.F.M."/>
            <person name="Yonemitsu M.A."/>
            <person name="Giersch R.M."/>
            <person name="Beal B.F."/>
            <person name="Arriagada G."/>
            <person name="Davis B.W."/>
            <person name="Ostrander E.A."/>
            <person name="Goff S.P."/>
            <person name="Metzger M.J."/>
        </authorList>
    </citation>
    <scope>NUCLEOTIDE SEQUENCE</scope>
    <source>
        <strain evidence="17">MELC-2E11</strain>
        <tissue evidence="17">Siphon/mantle</tissue>
    </source>
</reference>
<feature type="region of interest" description="Disordered" evidence="14">
    <location>
        <begin position="73"/>
        <end position="97"/>
    </location>
</feature>
<feature type="transmembrane region" description="Helical" evidence="15">
    <location>
        <begin position="406"/>
        <end position="424"/>
    </location>
</feature>
<evidence type="ECO:0000256" key="4">
    <source>
        <dbReference type="ARBA" id="ARBA00022568"/>
    </source>
</evidence>
<dbReference type="PROSITE" id="PS50297">
    <property type="entry name" value="ANK_REP_REGION"/>
    <property type="match status" value="2"/>
</dbReference>
<organism evidence="17 18">
    <name type="scientific">Mya arenaria</name>
    <name type="common">Soft-shell clam</name>
    <dbReference type="NCBI Taxonomy" id="6604"/>
    <lineage>
        <taxon>Eukaryota</taxon>
        <taxon>Metazoa</taxon>
        <taxon>Spiralia</taxon>
        <taxon>Lophotrochozoa</taxon>
        <taxon>Mollusca</taxon>
        <taxon>Bivalvia</taxon>
        <taxon>Autobranchia</taxon>
        <taxon>Heteroconchia</taxon>
        <taxon>Euheterodonta</taxon>
        <taxon>Imparidentia</taxon>
        <taxon>Neoheterodontei</taxon>
        <taxon>Myida</taxon>
        <taxon>Myoidea</taxon>
        <taxon>Myidae</taxon>
        <taxon>Mya</taxon>
    </lineage>
</organism>
<gene>
    <name evidence="17" type="ORF">MAR_036584</name>
</gene>
<feature type="transmembrane region" description="Helical" evidence="15">
    <location>
        <begin position="537"/>
        <end position="554"/>
    </location>
</feature>
<evidence type="ECO:0000259" key="16">
    <source>
        <dbReference type="Pfam" id="PF00520"/>
    </source>
</evidence>
<dbReference type="Gene3D" id="1.10.287.70">
    <property type="match status" value="1"/>
</dbReference>
<dbReference type="InterPro" id="IPR002110">
    <property type="entry name" value="Ankyrin_rpt"/>
</dbReference>
<keyword evidence="7" id="KW-0677">Repeat</keyword>
<protein>
    <submittedName>
        <fullName evidence="17">ANR52-like protein</fullName>
    </submittedName>
</protein>
<feature type="region of interest" description="Disordered" evidence="14">
    <location>
        <begin position="915"/>
        <end position="941"/>
    </location>
</feature>
<evidence type="ECO:0000256" key="1">
    <source>
        <dbReference type="ARBA" id="ARBA00004651"/>
    </source>
</evidence>
<feature type="domain" description="Ion transport" evidence="16">
    <location>
        <begin position="376"/>
        <end position="667"/>
    </location>
</feature>
<name>A0ABY7FL27_MYAAR</name>
<dbReference type="PANTHER" id="PTHR10582:SF33">
    <property type="entry name" value="TRANSIENT RECEPTOR POTENTIAL CHANNEL PYREXIA"/>
    <property type="match status" value="1"/>
</dbReference>
<feature type="transmembrane region" description="Helical" evidence="15">
    <location>
        <begin position="560"/>
        <end position="578"/>
    </location>
</feature>
<evidence type="ECO:0000256" key="9">
    <source>
        <dbReference type="ARBA" id="ARBA00022989"/>
    </source>
</evidence>
<dbReference type="Gene3D" id="1.25.40.20">
    <property type="entry name" value="Ankyrin repeat-containing domain"/>
    <property type="match status" value="2"/>
</dbReference>
<feature type="repeat" description="ANK" evidence="13">
    <location>
        <begin position="167"/>
        <end position="199"/>
    </location>
</feature>
<evidence type="ECO:0000256" key="6">
    <source>
        <dbReference type="ARBA" id="ARBA00022692"/>
    </source>
</evidence>
<accession>A0ABY7FL27</accession>
<evidence type="ECO:0000256" key="10">
    <source>
        <dbReference type="ARBA" id="ARBA00023065"/>
    </source>
</evidence>
<evidence type="ECO:0000313" key="17">
    <source>
        <dbReference type="EMBL" id="WAR22915.1"/>
    </source>
</evidence>
<dbReference type="PROSITE" id="PS50088">
    <property type="entry name" value="ANK_REPEAT"/>
    <property type="match status" value="2"/>
</dbReference>
<keyword evidence="10" id="KW-0406">Ion transport</keyword>
<evidence type="ECO:0000256" key="12">
    <source>
        <dbReference type="ARBA" id="ARBA00023303"/>
    </source>
</evidence>
<dbReference type="InterPro" id="IPR024862">
    <property type="entry name" value="TRPV"/>
</dbReference>
<keyword evidence="9 15" id="KW-1133">Transmembrane helix</keyword>
<dbReference type="InterPro" id="IPR005821">
    <property type="entry name" value="Ion_trans_dom"/>
</dbReference>
<keyword evidence="11 15" id="KW-0472">Membrane</keyword>
<keyword evidence="8" id="KW-0106">Calcium</keyword>
<evidence type="ECO:0000256" key="13">
    <source>
        <dbReference type="PROSITE-ProRule" id="PRU00023"/>
    </source>
</evidence>
<feature type="transmembrane region" description="Helical" evidence="15">
    <location>
        <begin position="635"/>
        <end position="656"/>
    </location>
</feature>
<feature type="transmembrane region" description="Helical" evidence="15">
    <location>
        <begin position="486"/>
        <end position="507"/>
    </location>
</feature>
<evidence type="ECO:0000256" key="15">
    <source>
        <dbReference type="SAM" id="Phobius"/>
    </source>
</evidence>
<comment type="subcellular location">
    <subcellularLocation>
        <location evidence="1">Cell membrane</location>
        <topology evidence="1">Multi-pass membrane protein</topology>
    </subcellularLocation>
</comment>
<dbReference type="Pfam" id="PF12796">
    <property type="entry name" value="Ank_2"/>
    <property type="match status" value="2"/>
</dbReference>
<keyword evidence="12" id="KW-0407">Ion channel</keyword>
<evidence type="ECO:0000256" key="8">
    <source>
        <dbReference type="ARBA" id="ARBA00022837"/>
    </source>
</evidence>
<dbReference type="InterPro" id="IPR036770">
    <property type="entry name" value="Ankyrin_rpt-contain_sf"/>
</dbReference>
<keyword evidence="5" id="KW-0107">Calcium channel</keyword>